<feature type="signal peptide" evidence="1">
    <location>
        <begin position="1"/>
        <end position="24"/>
    </location>
</feature>
<evidence type="ECO:0000313" key="2">
    <source>
        <dbReference type="EMBL" id="SFK44229.1"/>
    </source>
</evidence>
<dbReference type="EMBL" id="FORP01000021">
    <property type="protein sequence ID" value="SFK44229.1"/>
    <property type="molecule type" value="Genomic_DNA"/>
</dbReference>
<sequence>MRIFRRALLVAAAAAVALAGGTIAAVSATGQESATDDQPSIVEDFTYPGAAQIQASDKVELLSGDGHIVYTDCPSGPDTVGLIMVRTTDLVGPAGDGKVCFHVLGRSGYLTMKIPAVYSIRGDGLQAGQGHKLKATLTTNGTTTTTVDVNPSGTTQVGITTNPPGDPTTLLRLDASS</sequence>
<name>A0A1I3ZL16_9PSEU</name>
<organism evidence="2 3">
    <name type="scientific">Amycolatopsis sacchari</name>
    <dbReference type="NCBI Taxonomy" id="115433"/>
    <lineage>
        <taxon>Bacteria</taxon>
        <taxon>Bacillati</taxon>
        <taxon>Actinomycetota</taxon>
        <taxon>Actinomycetes</taxon>
        <taxon>Pseudonocardiales</taxon>
        <taxon>Pseudonocardiaceae</taxon>
        <taxon>Amycolatopsis</taxon>
    </lineage>
</organism>
<keyword evidence="3" id="KW-1185">Reference proteome</keyword>
<keyword evidence="1" id="KW-0732">Signal</keyword>
<dbReference type="AlphaFoldDB" id="A0A1I3ZL16"/>
<dbReference type="Proteomes" id="UP000199025">
    <property type="component" value="Unassembled WGS sequence"/>
</dbReference>
<dbReference type="OrthoDB" id="3373619at2"/>
<dbReference type="STRING" id="115433.SAMN05421835_12161"/>
<feature type="chain" id="PRO_5011756449" description="Secreted protein" evidence="1">
    <location>
        <begin position="25"/>
        <end position="177"/>
    </location>
</feature>
<gene>
    <name evidence="2" type="ORF">SAMN05421835_12161</name>
</gene>
<accession>A0A1I3ZL16</accession>
<proteinExistence type="predicted"/>
<evidence type="ECO:0008006" key="4">
    <source>
        <dbReference type="Google" id="ProtNLM"/>
    </source>
</evidence>
<evidence type="ECO:0000313" key="3">
    <source>
        <dbReference type="Proteomes" id="UP000199025"/>
    </source>
</evidence>
<protein>
    <recommendedName>
        <fullName evidence="4">Secreted protein</fullName>
    </recommendedName>
</protein>
<evidence type="ECO:0000256" key="1">
    <source>
        <dbReference type="SAM" id="SignalP"/>
    </source>
</evidence>
<reference evidence="2 3" key="1">
    <citation type="submission" date="2016-10" db="EMBL/GenBank/DDBJ databases">
        <authorList>
            <person name="de Groot N.N."/>
        </authorList>
    </citation>
    <scope>NUCLEOTIDE SEQUENCE [LARGE SCALE GENOMIC DNA]</scope>
    <source>
        <strain evidence="2 3">DSM 44468</strain>
    </source>
</reference>